<evidence type="ECO:0000313" key="2">
    <source>
        <dbReference type="Proteomes" id="UP000008177"/>
    </source>
</evidence>
<evidence type="ECO:0000313" key="1">
    <source>
        <dbReference type="EMBL" id="CCD56033.1"/>
    </source>
</evidence>
<name>G2YWN5_BOTF4</name>
<gene>
    <name evidence="1" type="ORF">BofuT4_uP151650.1</name>
</gene>
<dbReference type="InParanoid" id="G2YWN5"/>
<accession>G2YWN5</accession>
<proteinExistence type="predicted"/>
<organism evidence="1 2">
    <name type="scientific">Botryotinia fuckeliana (strain T4)</name>
    <name type="common">Noble rot fungus</name>
    <name type="synonym">Botrytis cinerea</name>
    <dbReference type="NCBI Taxonomy" id="999810"/>
    <lineage>
        <taxon>Eukaryota</taxon>
        <taxon>Fungi</taxon>
        <taxon>Dikarya</taxon>
        <taxon>Ascomycota</taxon>
        <taxon>Pezizomycotina</taxon>
        <taxon>Leotiomycetes</taxon>
        <taxon>Helotiales</taxon>
        <taxon>Sclerotiniaceae</taxon>
        <taxon>Botrytis</taxon>
    </lineage>
</organism>
<dbReference type="EMBL" id="FQ790358">
    <property type="protein sequence ID" value="CCD56033.1"/>
    <property type="molecule type" value="Genomic_DNA"/>
</dbReference>
<protein>
    <submittedName>
        <fullName evidence="1">Uncharacterized protein</fullName>
    </submittedName>
</protein>
<dbReference type="HOGENOM" id="CLU_3087024_0_0_1"/>
<sequence length="52" mass="5848">MPVTVPGGQMMKVGKEHVSGNFCSVLYSGTVAQWHEWVRNRGSGFEFSMPRF</sequence>
<dbReference type="AlphaFoldDB" id="G2YWN5"/>
<dbReference type="Proteomes" id="UP000008177">
    <property type="component" value="Unplaced contigs"/>
</dbReference>
<reference evidence="2" key="1">
    <citation type="journal article" date="2011" name="PLoS Genet.">
        <title>Genomic analysis of the necrotrophic fungal pathogens Sclerotinia sclerotiorum and Botrytis cinerea.</title>
        <authorList>
            <person name="Amselem J."/>
            <person name="Cuomo C.A."/>
            <person name="van Kan J.A."/>
            <person name="Viaud M."/>
            <person name="Benito E.P."/>
            <person name="Couloux A."/>
            <person name="Coutinho P.M."/>
            <person name="de Vries R.P."/>
            <person name="Dyer P.S."/>
            <person name="Fillinger S."/>
            <person name="Fournier E."/>
            <person name="Gout L."/>
            <person name="Hahn M."/>
            <person name="Kohn L."/>
            <person name="Lapalu N."/>
            <person name="Plummer K.M."/>
            <person name="Pradier J.M."/>
            <person name="Quevillon E."/>
            <person name="Sharon A."/>
            <person name="Simon A."/>
            <person name="ten Have A."/>
            <person name="Tudzynski B."/>
            <person name="Tudzynski P."/>
            <person name="Wincker P."/>
            <person name="Andrew M."/>
            <person name="Anthouard V."/>
            <person name="Beever R.E."/>
            <person name="Beffa R."/>
            <person name="Benoit I."/>
            <person name="Bouzid O."/>
            <person name="Brault B."/>
            <person name="Chen Z."/>
            <person name="Choquer M."/>
            <person name="Collemare J."/>
            <person name="Cotton P."/>
            <person name="Danchin E.G."/>
            <person name="Da Silva C."/>
            <person name="Gautier A."/>
            <person name="Giraud C."/>
            <person name="Giraud T."/>
            <person name="Gonzalez C."/>
            <person name="Grossetete S."/>
            <person name="Guldener U."/>
            <person name="Henrissat B."/>
            <person name="Howlett B.J."/>
            <person name="Kodira C."/>
            <person name="Kretschmer M."/>
            <person name="Lappartient A."/>
            <person name="Leroch M."/>
            <person name="Levis C."/>
            <person name="Mauceli E."/>
            <person name="Neuveglise C."/>
            <person name="Oeser B."/>
            <person name="Pearson M."/>
            <person name="Poulain J."/>
            <person name="Poussereau N."/>
            <person name="Quesneville H."/>
            <person name="Rascle C."/>
            <person name="Schumacher J."/>
            <person name="Segurens B."/>
            <person name="Sexton A."/>
            <person name="Silva E."/>
            <person name="Sirven C."/>
            <person name="Soanes D.M."/>
            <person name="Talbot N.J."/>
            <person name="Templeton M."/>
            <person name="Yandava C."/>
            <person name="Yarden O."/>
            <person name="Zeng Q."/>
            <person name="Rollins J.A."/>
            <person name="Lebrun M.H."/>
            <person name="Dickman M."/>
        </authorList>
    </citation>
    <scope>NUCLEOTIDE SEQUENCE [LARGE SCALE GENOMIC DNA]</scope>
    <source>
        <strain evidence="2">T4</strain>
    </source>
</reference>